<protein>
    <submittedName>
        <fullName evidence="2">Uncharacterized protein</fullName>
    </submittedName>
</protein>
<sequence>MEGMKKKWSKYLGLKGLGRSRSVARKTTVGPEGMTKKSKSWNTSSYFKTPVAPDGCFAVYVGPERQRFVVKAKFANHPLFQTLLEDAEVEYGYNSQGPILLPCEVGMFYHVLAEMDGGDGLSHRSTAGENGGVIACSCSPLRLTSYGSRNSDGVKISRTMILSKLNYYSTEKHRFGTA</sequence>
<dbReference type="Pfam" id="PF02519">
    <property type="entry name" value="Auxin_inducible"/>
    <property type="match status" value="1"/>
</dbReference>
<evidence type="ECO:0000313" key="2">
    <source>
        <dbReference type="EMBL" id="CAK9327248.1"/>
    </source>
</evidence>
<dbReference type="EMBL" id="OZ021742">
    <property type="protein sequence ID" value="CAK9327248.1"/>
    <property type="molecule type" value="Genomic_DNA"/>
</dbReference>
<dbReference type="PANTHER" id="PTHR31374">
    <property type="entry name" value="AUXIN-INDUCED PROTEIN-LIKE-RELATED"/>
    <property type="match status" value="1"/>
</dbReference>
<proteinExistence type="inferred from homology"/>
<dbReference type="PANTHER" id="PTHR31374:SF199">
    <property type="entry name" value="SMALL AUXIN-UP RNA-RELATED"/>
    <property type="match status" value="1"/>
</dbReference>
<accession>A0ABP0Z5U9</accession>
<reference evidence="2 3" key="1">
    <citation type="submission" date="2024-03" db="EMBL/GenBank/DDBJ databases">
        <authorList>
            <person name="Gkanogiannis A."/>
            <person name="Becerra Lopez-Lavalle L."/>
        </authorList>
    </citation>
    <scope>NUCLEOTIDE SEQUENCE [LARGE SCALE GENOMIC DNA]</scope>
</reference>
<keyword evidence="3" id="KW-1185">Reference proteome</keyword>
<dbReference type="Proteomes" id="UP001642487">
    <property type="component" value="Chromosome 8"/>
</dbReference>
<evidence type="ECO:0000256" key="1">
    <source>
        <dbReference type="ARBA" id="ARBA00006974"/>
    </source>
</evidence>
<comment type="similarity">
    <text evidence="1">Belongs to the ARG7 family.</text>
</comment>
<dbReference type="InterPro" id="IPR003676">
    <property type="entry name" value="SAUR_fam"/>
</dbReference>
<gene>
    <name evidence="2" type="ORF">CITCOLO1_LOCUS19621</name>
</gene>
<evidence type="ECO:0000313" key="3">
    <source>
        <dbReference type="Proteomes" id="UP001642487"/>
    </source>
</evidence>
<name>A0ABP0Z5U9_9ROSI</name>
<organism evidence="2 3">
    <name type="scientific">Citrullus colocynthis</name>
    <name type="common">colocynth</name>
    <dbReference type="NCBI Taxonomy" id="252529"/>
    <lineage>
        <taxon>Eukaryota</taxon>
        <taxon>Viridiplantae</taxon>
        <taxon>Streptophyta</taxon>
        <taxon>Embryophyta</taxon>
        <taxon>Tracheophyta</taxon>
        <taxon>Spermatophyta</taxon>
        <taxon>Magnoliopsida</taxon>
        <taxon>eudicotyledons</taxon>
        <taxon>Gunneridae</taxon>
        <taxon>Pentapetalae</taxon>
        <taxon>rosids</taxon>
        <taxon>fabids</taxon>
        <taxon>Cucurbitales</taxon>
        <taxon>Cucurbitaceae</taxon>
        <taxon>Benincaseae</taxon>
        <taxon>Citrullus</taxon>
    </lineage>
</organism>